<accession>A0A291IS99</accession>
<protein>
    <submittedName>
        <fullName evidence="1">Uncharacterized protein</fullName>
    </submittedName>
</protein>
<reference evidence="1 2" key="1">
    <citation type="submission" date="2017-09" db="EMBL/GenBank/DDBJ databases">
        <title>SPAdes assembly of the Mesoplasma lactucae genome.</title>
        <authorList>
            <person name="Knight T.F."/>
            <person name="Rubinstein R."/>
            <person name="Citino T."/>
        </authorList>
    </citation>
    <scope>NUCLEOTIDE SEQUENCE [LARGE SCALE GENOMIC DNA]</scope>
    <source>
        <strain evidence="1 2">831-C4</strain>
    </source>
</reference>
<name>A0A291IS99_9MOLU</name>
<proteinExistence type="predicted"/>
<dbReference type="Proteomes" id="UP000232227">
    <property type="component" value="Chromosome"/>
</dbReference>
<evidence type="ECO:0000313" key="1">
    <source>
        <dbReference type="EMBL" id="ATG97571.1"/>
    </source>
</evidence>
<dbReference type="AlphaFoldDB" id="A0A291IS99"/>
<evidence type="ECO:0000313" key="2">
    <source>
        <dbReference type="Proteomes" id="UP000232227"/>
    </source>
</evidence>
<dbReference type="EMBL" id="CP023668">
    <property type="protein sequence ID" value="ATG97571.1"/>
    <property type="molecule type" value="Genomic_DNA"/>
</dbReference>
<dbReference type="KEGG" id="mlac:CP520_02285"/>
<organism evidence="1 2">
    <name type="scientific">Mesoplasma lactucae ATCC 49193</name>
    <dbReference type="NCBI Taxonomy" id="81460"/>
    <lineage>
        <taxon>Bacteria</taxon>
        <taxon>Bacillati</taxon>
        <taxon>Mycoplasmatota</taxon>
        <taxon>Mollicutes</taxon>
        <taxon>Entomoplasmatales</taxon>
        <taxon>Entomoplasmataceae</taxon>
        <taxon>Mesoplasma</taxon>
    </lineage>
</organism>
<dbReference type="RefSeq" id="WP_096862859.1">
    <property type="nucleotide sequence ID" value="NZ_CP023668.1"/>
</dbReference>
<sequence>MKKTKLIAKILSFLFITTSIGVGGYLVYEFSKSNNQKIDYESFGEENKNHYSQIKFDKRETQQMLNYENGNYSFNLTKFQYNFLYRLKSSYKELLDWEISLYVDFPINAKKVTVTIEDSGDNQLKWKYSIM</sequence>
<keyword evidence="2" id="KW-1185">Reference proteome</keyword>
<gene>
    <name evidence="1" type="ORF">CP520_02285</name>
</gene>